<feature type="domain" description="ABC transporter" evidence="11">
    <location>
        <begin position="793"/>
        <end position="1040"/>
    </location>
</feature>
<dbReference type="InterPro" id="IPR010929">
    <property type="entry name" value="PDR_CDR_ABC"/>
</dbReference>
<feature type="transmembrane region" description="Helical" evidence="10">
    <location>
        <begin position="609"/>
        <end position="627"/>
    </location>
</feature>
<dbReference type="GO" id="GO:0140359">
    <property type="term" value="F:ABC-type transporter activity"/>
    <property type="evidence" value="ECO:0007669"/>
    <property type="project" value="InterPro"/>
</dbReference>
<feature type="transmembrane region" description="Helical" evidence="10">
    <location>
        <begin position="1244"/>
        <end position="1263"/>
    </location>
</feature>
<dbReference type="FunFam" id="3.40.50.300:FF:000054">
    <property type="entry name" value="ABC multidrug transporter atrF"/>
    <property type="match status" value="1"/>
</dbReference>
<feature type="transmembrane region" description="Helical" evidence="10">
    <location>
        <begin position="544"/>
        <end position="570"/>
    </location>
</feature>
<feature type="transmembrane region" description="Helical" evidence="10">
    <location>
        <begin position="1131"/>
        <end position="1152"/>
    </location>
</feature>
<feature type="transmembrane region" description="Helical" evidence="10">
    <location>
        <begin position="473"/>
        <end position="498"/>
    </location>
</feature>
<evidence type="ECO:0000256" key="8">
    <source>
        <dbReference type="ARBA" id="ARBA00023136"/>
    </source>
</evidence>
<sequence>MNPGPASTHAGADHSDPVGVEERQLASTMSELENGSYGDDSDMTVAVPDDDSPFDLEKTLRLYVRRQAHAEIKSRELGVLFQDLQVVGVGMTSSYQSTFASMIDPRTLFEYVRKWRHPPLRNILSGFEGVVRPKEMLLVLGSPGSGCSTLLKTLANQRAEYHSIKGEVSYDSFAPKEIAKHFRGDVVYCPEDDVHFPTLTVDETLRFAISMRTPHARQDRISRDQYIRLMTDGSEAIFGLRHVKNTPVGDASIRGVSGGEKKRVSISEVLAGRALITSWDNSTRGLDSSTSLEFIRALRIYTDICRRAMIVSIYQAGEQLYNLFDKVCVIYEGRMVYFGPASRAREYFIEMGFQPSPRQTTADFVVAVTDPKARVARPGFEQSVPRTAAEFAARYVQSDTAKQNREDMDAYRAEFIGKSQPGFAFKQSAHAERARTMHKTSPYTVSLPMQIRAGLVRRVQILKGNYVMEVSQILIFAIMSTIVGTVFVNLSTATSAYFSRGGVLFFSLLFSLISAMAELPSLFTQRPIVARHHRSALYAPFVDALARSVVDMPILFLTMTVFSIILYFVVGLQRTPGQFFVFLLFIFVMSLTMKTMFRSMASIFRTPAPVQSVAGVILIVLVLFTGYTTPRNYIPGALRWISWLNPMYYGFEALMANEFRTLNGTCSLLIPEGPGYENVSPANQACSTVGSQPGQVRVDGNIFIALSYSYYYSHVWRNLGILLGFLVFFFAILFIASDLNTSVAGQSSGILFKRGSKTAFVEDPASPVDEEKGREHPSLPSAAPRSTKEVENIPMKDVFTWHHLNYVVPTHGDPKGKKLLDDVSGYVVPGKLTALMGESGAGKTTLLNALAKRTNIGVVTGDCLVNGHEVPADFQAQTGYVQQLDTHFALATVREALLFSAKLRQLSSVPEKEKEAYVDVVLRMCGLEAYADAIVGTLNVELRKRTTIGVELAAKPRLLLFLDEPTSGLDSQSAWAIMQFLRELADKGQAILCTIHQPSSELFTVFDRLLLLQTGGKTVYFGDLGENAETMLNYFQSSGARPCEHLENPAEYMLDVIGAGATAKSENDWHAIWKSSTLAERMQQELDALVTEGKGCEVVTTQFHSEFSTMWSQQAIELLRREAKRHWRDPIYLRSKVGLNVLGGLIIGFTFFKAKDSLQGTQNKIFASFLSTVISVPLAQQLQVKFVETRDVYEIRERASRTYSWTALLTAQFLAEVPLDIIAASLYFVCFYWDVGFLNDRAGYTYLVTSVVFPVFYVSLALFSAAMCPNSQLAGLLYTFLYAFVLVFNGILQPFRLLGWWKWMNHVSPLTYMVDGVVGQSVGRQELVCAPVEFVTVEPPQGATCAQYLQQFANFSGGYLNNPNATSACQFCPARTSDAYLAENFSFYYEHHWRDFGILVAYTAFNIGLIYALTYAIRIRRFNPLRPVLRPLFHLMRRKRD</sequence>
<evidence type="ECO:0000256" key="2">
    <source>
        <dbReference type="ARBA" id="ARBA00006012"/>
    </source>
</evidence>
<evidence type="ECO:0000256" key="1">
    <source>
        <dbReference type="ARBA" id="ARBA00004141"/>
    </source>
</evidence>
<dbReference type="PROSITE" id="PS00211">
    <property type="entry name" value="ABC_TRANSPORTER_1"/>
    <property type="match status" value="1"/>
</dbReference>
<feature type="transmembrane region" description="Helical" evidence="10">
    <location>
        <begin position="715"/>
        <end position="736"/>
    </location>
</feature>
<evidence type="ECO:0000259" key="11">
    <source>
        <dbReference type="PROSITE" id="PS50893"/>
    </source>
</evidence>
<reference evidence="12 13" key="1">
    <citation type="submission" date="2019-02" db="EMBL/GenBank/DDBJ databases">
        <title>Genome sequencing of the rare red list fungi Dentipellis fragilis.</title>
        <authorList>
            <person name="Buettner E."/>
            <person name="Kellner H."/>
        </authorList>
    </citation>
    <scope>NUCLEOTIDE SEQUENCE [LARGE SCALE GENOMIC DNA]</scope>
    <source>
        <strain evidence="12 13">DSM 105465</strain>
    </source>
</reference>
<comment type="subcellular location">
    <subcellularLocation>
        <location evidence="1">Membrane</location>
        <topology evidence="1">Multi-pass membrane protein</topology>
    </subcellularLocation>
</comment>
<evidence type="ECO:0000313" key="13">
    <source>
        <dbReference type="Proteomes" id="UP000298327"/>
    </source>
</evidence>
<protein>
    <recommendedName>
        <fullName evidence="11">ABC transporter domain-containing protein</fullName>
    </recommendedName>
</protein>
<dbReference type="OrthoDB" id="245989at2759"/>
<dbReference type="SMART" id="SM00382">
    <property type="entry name" value="AAA"/>
    <property type="match status" value="2"/>
</dbReference>
<dbReference type="Gene3D" id="3.40.50.300">
    <property type="entry name" value="P-loop containing nucleotide triphosphate hydrolases"/>
    <property type="match status" value="2"/>
</dbReference>
<keyword evidence="5" id="KW-0547">Nucleotide-binding</keyword>
<name>A0A4Y9YT56_9AGAM</name>
<organism evidence="12 13">
    <name type="scientific">Dentipellis fragilis</name>
    <dbReference type="NCBI Taxonomy" id="205917"/>
    <lineage>
        <taxon>Eukaryota</taxon>
        <taxon>Fungi</taxon>
        <taxon>Dikarya</taxon>
        <taxon>Basidiomycota</taxon>
        <taxon>Agaricomycotina</taxon>
        <taxon>Agaricomycetes</taxon>
        <taxon>Russulales</taxon>
        <taxon>Hericiaceae</taxon>
        <taxon>Dentipellis</taxon>
    </lineage>
</organism>
<gene>
    <name evidence="12" type="ORF">EVG20_g5493</name>
</gene>
<comment type="similarity">
    <text evidence="2">Belongs to the ABC transporter superfamily. ABCG family. PDR (TC 3.A.1.205) subfamily.</text>
</comment>
<keyword evidence="13" id="KW-1185">Reference proteome</keyword>
<feature type="transmembrane region" description="Helical" evidence="10">
    <location>
        <begin position="576"/>
        <end position="597"/>
    </location>
</feature>
<dbReference type="STRING" id="205917.A0A4Y9YT56"/>
<keyword evidence="4 10" id="KW-0812">Transmembrane</keyword>
<evidence type="ECO:0000256" key="7">
    <source>
        <dbReference type="ARBA" id="ARBA00022989"/>
    </source>
</evidence>
<dbReference type="Pfam" id="PF14510">
    <property type="entry name" value="ABC_trans_N"/>
    <property type="match status" value="1"/>
</dbReference>
<feature type="transmembrane region" description="Helical" evidence="10">
    <location>
        <begin position="504"/>
        <end position="523"/>
    </location>
</feature>
<dbReference type="InterPro" id="IPR013525">
    <property type="entry name" value="ABC2_TM"/>
</dbReference>
<dbReference type="Proteomes" id="UP000298327">
    <property type="component" value="Unassembled WGS sequence"/>
</dbReference>
<proteinExistence type="inferred from homology"/>
<evidence type="ECO:0000256" key="9">
    <source>
        <dbReference type="SAM" id="MobiDB-lite"/>
    </source>
</evidence>
<evidence type="ECO:0000256" key="5">
    <source>
        <dbReference type="ARBA" id="ARBA00022741"/>
    </source>
</evidence>
<keyword evidence="7 10" id="KW-1133">Transmembrane helix</keyword>
<dbReference type="InterPro" id="IPR029481">
    <property type="entry name" value="ABC_trans_N"/>
</dbReference>
<comment type="caution">
    <text evidence="12">The sequence shown here is derived from an EMBL/GenBank/DDBJ whole genome shotgun (WGS) entry which is preliminary data.</text>
</comment>
<feature type="compositionally biased region" description="Basic and acidic residues" evidence="9">
    <location>
        <begin position="11"/>
        <end position="24"/>
    </location>
</feature>
<keyword evidence="3" id="KW-0813">Transport</keyword>
<dbReference type="InterPro" id="IPR017871">
    <property type="entry name" value="ABC_transporter-like_CS"/>
</dbReference>
<feature type="domain" description="ABC transporter" evidence="11">
    <location>
        <begin position="103"/>
        <end position="357"/>
    </location>
</feature>
<feature type="region of interest" description="Disordered" evidence="9">
    <location>
        <begin position="764"/>
        <end position="787"/>
    </location>
</feature>
<keyword evidence="8 10" id="KW-0472">Membrane</keyword>
<dbReference type="InterPro" id="IPR034003">
    <property type="entry name" value="ABCG_PDR_2"/>
</dbReference>
<evidence type="ECO:0000313" key="12">
    <source>
        <dbReference type="EMBL" id="TFY65604.1"/>
    </source>
</evidence>
<dbReference type="GO" id="GO:0016020">
    <property type="term" value="C:membrane"/>
    <property type="evidence" value="ECO:0007669"/>
    <property type="project" value="UniProtKB-SubCell"/>
</dbReference>
<dbReference type="Pfam" id="PF01061">
    <property type="entry name" value="ABC2_membrane"/>
    <property type="match status" value="2"/>
</dbReference>
<dbReference type="CDD" id="cd03233">
    <property type="entry name" value="ABCG_PDR_domain1"/>
    <property type="match status" value="1"/>
</dbReference>
<dbReference type="Pfam" id="PF19055">
    <property type="entry name" value="ABC2_membrane_7"/>
    <property type="match status" value="1"/>
</dbReference>
<dbReference type="CDD" id="cd03232">
    <property type="entry name" value="ABCG_PDR_domain2"/>
    <property type="match status" value="1"/>
</dbReference>
<keyword evidence="6" id="KW-0067">ATP-binding</keyword>
<evidence type="ECO:0000256" key="6">
    <source>
        <dbReference type="ARBA" id="ARBA00022840"/>
    </source>
</evidence>
<dbReference type="InterPro" id="IPR003439">
    <property type="entry name" value="ABC_transporter-like_ATP-bd"/>
</dbReference>
<dbReference type="GO" id="GO:0016887">
    <property type="term" value="F:ATP hydrolysis activity"/>
    <property type="evidence" value="ECO:0007669"/>
    <property type="project" value="InterPro"/>
</dbReference>
<dbReference type="PROSITE" id="PS50893">
    <property type="entry name" value="ABC_TRANSPORTER_2"/>
    <property type="match status" value="2"/>
</dbReference>
<dbReference type="GO" id="GO:0005524">
    <property type="term" value="F:ATP binding"/>
    <property type="evidence" value="ECO:0007669"/>
    <property type="project" value="UniProtKB-KW"/>
</dbReference>
<dbReference type="Pfam" id="PF06422">
    <property type="entry name" value="PDR_CDR"/>
    <property type="match status" value="2"/>
</dbReference>
<dbReference type="InterPro" id="IPR034001">
    <property type="entry name" value="ABCG_PDR_1"/>
</dbReference>
<dbReference type="PANTHER" id="PTHR19241">
    <property type="entry name" value="ATP-BINDING CASSETTE TRANSPORTER"/>
    <property type="match status" value="1"/>
</dbReference>
<feature type="transmembrane region" description="Helical" evidence="10">
    <location>
        <begin position="1396"/>
        <end position="1417"/>
    </location>
</feature>
<dbReference type="InterPro" id="IPR043926">
    <property type="entry name" value="ABCG_dom"/>
</dbReference>
<feature type="region of interest" description="Disordered" evidence="9">
    <location>
        <begin position="1"/>
        <end position="50"/>
    </location>
</feature>
<evidence type="ECO:0000256" key="10">
    <source>
        <dbReference type="SAM" id="Phobius"/>
    </source>
</evidence>
<dbReference type="Pfam" id="PF00005">
    <property type="entry name" value="ABC_tran"/>
    <property type="match status" value="2"/>
</dbReference>
<dbReference type="SUPFAM" id="SSF52540">
    <property type="entry name" value="P-loop containing nucleoside triphosphate hydrolases"/>
    <property type="match status" value="2"/>
</dbReference>
<evidence type="ECO:0000256" key="4">
    <source>
        <dbReference type="ARBA" id="ARBA00022692"/>
    </source>
</evidence>
<dbReference type="InterPro" id="IPR027417">
    <property type="entry name" value="P-loop_NTPase"/>
</dbReference>
<dbReference type="EMBL" id="SEOQ01000326">
    <property type="protein sequence ID" value="TFY65604.1"/>
    <property type="molecule type" value="Genomic_DNA"/>
</dbReference>
<feature type="transmembrane region" description="Helical" evidence="10">
    <location>
        <begin position="1275"/>
        <end position="1295"/>
    </location>
</feature>
<accession>A0A4Y9YT56</accession>
<feature type="transmembrane region" description="Helical" evidence="10">
    <location>
        <begin position="1203"/>
        <end position="1229"/>
    </location>
</feature>
<dbReference type="InterPro" id="IPR003593">
    <property type="entry name" value="AAA+_ATPase"/>
</dbReference>
<evidence type="ECO:0000256" key="3">
    <source>
        <dbReference type="ARBA" id="ARBA00022448"/>
    </source>
</evidence>